<evidence type="ECO:0000313" key="1">
    <source>
        <dbReference type="EMBL" id="KIM24863.1"/>
    </source>
</evidence>
<accession>A0A0C2WEI1</accession>
<dbReference type="AlphaFoldDB" id="A0A0C2WEI1"/>
<dbReference type="EMBL" id="KN824319">
    <property type="protein sequence ID" value="KIM24863.1"/>
    <property type="molecule type" value="Genomic_DNA"/>
</dbReference>
<reference evidence="1 2" key="1">
    <citation type="submission" date="2014-04" db="EMBL/GenBank/DDBJ databases">
        <authorList>
            <consortium name="DOE Joint Genome Institute"/>
            <person name="Kuo A."/>
            <person name="Zuccaro A."/>
            <person name="Kohler A."/>
            <person name="Nagy L.G."/>
            <person name="Floudas D."/>
            <person name="Copeland A."/>
            <person name="Barry K.W."/>
            <person name="Cichocki N."/>
            <person name="Veneault-Fourrey C."/>
            <person name="LaButti K."/>
            <person name="Lindquist E.A."/>
            <person name="Lipzen A."/>
            <person name="Lundell T."/>
            <person name="Morin E."/>
            <person name="Murat C."/>
            <person name="Sun H."/>
            <person name="Tunlid A."/>
            <person name="Henrissat B."/>
            <person name="Grigoriev I.V."/>
            <person name="Hibbett D.S."/>
            <person name="Martin F."/>
            <person name="Nordberg H.P."/>
            <person name="Cantor M.N."/>
            <person name="Hua S.X."/>
        </authorList>
    </citation>
    <scope>NUCLEOTIDE SEQUENCE [LARGE SCALE GENOMIC DNA]</scope>
    <source>
        <strain evidence="1 2">MAFF 305830</strain>
    </source>
</reference>
<name>A0A0C2WEI1_SERVB</name>
<protein>
    <submittedName>
        <fullName evidence="1">Uncharacterized protein</fullName>
    </submittedName>
</protein>
<gene>
    <name evidence="1" type="ORF">M408DRAFT_227659</name>
</gene>
<proteinExistence type="predicted"/>
<organism evidence="1 2">
    <name type="scientific">Serendipita vermifera MAFF 305830</name>
    <dbReference type="NCBI Taxonomy" id="933852"/>
    <lineage>
        <taxon>Eukaryota</taxon>
        <taxon>Fungi</taxon>
        <taxon>Dikarya</taxon>
        <taxon>Basidiomycota</taxon>
        <taxon>Agaricomycotina</taxon>
        <taxon>Agaricomycetes</taxon>
        <taxon>Sebacinales</taxon>
        <taxon>Serendipitaceae</taxon>
        <taxon>Serendipita</taxon>
    </lineage>
</organism>
<sequence>MPLSISNISYAPLCSLVVRLGRSRFWAAPRFNFEWRDGAYTQVRRKCWTQCTFLTLRST</sequence>
<dbReference type="HOGENOM" id="CLU_2962359_0_0_1"/>
<reference evidence="2" key="2">
    <citation type="submission" date="2015-01" db="EMBL/GenBank/DDBJ databases">
        <title>Evolutionary Origins and Diversification of the Mycorrhizal Mutualists.</title>
        <authorList>
            <consortium name="DOE Joint Genome Institute"/>
            <consortium name="Mycorrhizal Genomics Consortium"/>
            <person name="Kohler A."/>
            <person name="Kuo A."/>
            <person name="Nagy L.G."/>
            <person name="Floudas D."/>
            <person name="Copeland A."/>
            <person name="Barry K.W."/>
            <person name="Cichocki N."/>
            <person name="Veneault-Fourrey C."/>
            <person name="LaButti K."/>
            <person name="Lindquist E.A."/>
            <person name="Lipzen A."/>
            <person name="Lundell T."/>
            <person name="Morin E."/>
            <person name="Murat C."/>
            <person name="Riley R."/>
            <person name="Ohm R."/>
            <person name="Sun H."/>
            <person name="Tunlid A."/>
            <person name="Henrissat B."/>
            <person name="Grigoriev I.V."/>
            <person name="Hibbett D.S."/>
            <person name="Martin F."/>
        </authorList>
    </citation>
    <scope>NUCLEOTIDE SEQUENCE [LARGE SCALE GENOMIC DNA]</scope>
    <source>
        <strain evidence="2">MAFF 305830</strain>
    </source>
</reference>
<dbReference type="Proteomes" id="UP000054097">
    <property type="component" value="Unassembled WGS sequence"/>
</dbReference>
<evidence type="ECO:0000313" key="2">
    <source>
        <dbReference type="Proteomes" id="UP000054097"/>
    </source>
</evidence>
<keyword evidence="2" id="KW-1185">Reference proteome</keyword>